<evidence type="ECO:0000313" key="2">
    <source>
        <dbReference type="EMBL" id="ADU65717.1"/>
    </source>
</evidence>
<dbReference type="EMBL" id="CP002432">
    <property type="protein sequence ID" value="ADU65717.1"/>
    <property type="molecule type" value="Genomic_DNA"/>
</dbReference>
<dbReference type="STRING" id="653733.Selin_0982"/>
<keyword evidence="1" id="KW-0535">Nitrogen fixation</keyword>
<keyword evidence="3" id="KW-1185">Reference proteome</keyword>
<protein>
    <recommendedName>
        <fullName evidence="4">CO weal-nitrogenase</fullName>
    </recommendedName>
</protein>
<dbReference type="HOGENOM" id="CLU_149349_0_0_0"/>
<evidence type="ECO:0000313" key="3">
    <source>
        <dbReference type="Proteomes" id="UP000002572"/>
    </source>
</evidence>
<dbReference type="GO" id="GO:0009399">
    <property type="term" value="P:nitrogen fixation"/>
    <property type="evidence" value="ECO:0007669"/>
    <property type="project" value="InterPro"/>
</dbReference>
<dbReference type="InterPro" id="IPR024899">
    <property type="entry name" value="CowN"/>
</dbReference>
<evidence type="ECO:0000256" key="1">
    <source>
        <dbReference type="ARBA" id="ARBA00023231"/>
    </source>
</evidence>
<name>E6W356_DESIS</name>
<gene>
    <name evidence="2" type="ordered locus">Selin_0982</name>
</gene>
<reference evidence="2 3" key="1">
    <citation type="submission" date="2010-12" db="EMBL/GenBank/DDBJ databases">
        <title>Complete sequence of Desulfurispirillum indicum S5.</title>
        <authorList>
            <consortium name="US DOE Joint Genome Institute"/>
            <person name="Lucas S."/>
            <person name="Copeland A."/>
            <person name="Lapidus A."/>
            <person name="Cheng J.-F."/>
            <person name="Goodwin L."/>
            <person name="Pitluck S."/>
            <person name="Chertkov O."/>
            <person name="Held B."/>
            <person name="Detter J.C."/>
            <person name="Han C."/>
            <person name="Tapia R."/>
            <person name="Land M."/>
            <person name="Hauser L."/>
            <person name="Kyrpides N."/>
            <person name="Ivanova N."/>
            <person name="Mikhailova N."/>
            <person name="Haggblom M."/>
            <person name="Rauschenbach I."/>
            <person name="Bini E."/>
            <person name="Woyke T."/>
        </authorList>
    </citation>
    <scope>NUCLEOTIDE SEQUENCE [LARGE SCALE GENOMIC DNA]</scope>
    <source>
        <strain evidence="3">ATCC BAA-1389 / DSM 22839 / S5</strain>
    </source>
</reference>
<dbReference type="AlphaFoldDB" id="E6W356"/>
<dbReference type="NCBIfam" id="NF033689">
    <property type="entry name" value="N2Fix_CO_CowN"/>
    <property type="match status" value="1"/>
</dbReference>
<evidence type="ECO:0008006" key="4">
    <source>
        <dbReference type="Google" id="ProtNLM"/>
    </source>
</evidence>
<accession>E6W356</accession>
<dbReference type="KEGG" id="din:Selin_0982"/>
<dbReference type="HAMAP" id="MF_02117">
    <property type="entry name" value="CowN"/>
    <property type="match status" value="1"/>
</dbReference>
<dbReference type="Proteomes" id="UP000002572">
    <property type="component" value="Chromosome"/>
</dbReference>
<dbReference type="eggNOG" id="ENOG50330SG">
    <property type="taxonomic scope" value="Bacteria"/>
</dbReference>
<sequence length="98" mass="11241">MNQAETESTIDRYATFKGIDCDGRAGILMQRIEKLAADPLAASPFWAYFLAKRTPRSGPKPDDLFLIHTNINQLYELFEQAEDEESLAMLEWLEEHCC</sequence>
<dbReference type="OrthoDB" id="7689335at2"/>
<proteinExistence type="inferred from homology"/>
<dbReference type="RefSeq" id="WP_013505600.1">
    <property type="nucleotide sequence ID" value="NC_014836.1"/>
</dbReference>
<organism evidence="2 3">
    <name type="scientific">Desulfurispirillum indicum (strain ATCC BAA-1389 / DSM 22839 / S5)</name>
    <dbReference type="NCBI Taxonomy" id="653733"/>
    <lineage>
        <taxon>Bacteria</taxon>
        <taxon>Pseudomonadati</taxon>
        <taxon>Chrysiogenota</taxon>
        <taxon>Chrysiogenia</taxon>
        <taxon>Chrysiogenales</taxon>
        <taxon>Chrysiogenaceae</taxon>
        <taxon>Desulfurispirillum</taxon>
    </lineage>
</organism>
<dbReference type="InParanoid" id="E6W356"/>
<dbReference type="Pfam" id="PF20543">
    <property type="entry name" value="CowN"/>
    <property type="match status" value="1"/>
</dbReference>